<dbReference type="EMBL" id="SDPU01000030">
    <property type="protein sequence ID" value="RYU10473.1"/>
    <property type="molecule type" value="Genomic_DNA"/>
</dbReference>
<proteinExistence type="predicted"/>
<accession>A0A4Q5IWW9</accession>
<dbReference type="PROSITE" id="PS51257">
    <property type="entry name" value="PROKAR_LIPOPROTEIN"/>
    <property type="match status" value="1"/>
</dbReference>
<feature type="chain" id="PRO_5039475602" evidence="1">
    <location>
        <begin position="22"/>
        <end position="175"/>
    </location>
</feature>
<keyword evidence="3" id="KW-1185">Reference proteome</keyword>
<reference evidence="2 3" key="1">
    <citation type="submission" date="2019-01" db="EMBL/GenBank/DDBJ databases">
        <title>Nocardioides guangzhouensis sp. nov., an actinobacterium isolated from soil.</title>
        <authorList>
            <person name="Fu Y."/>
            <person name="Cai Y."/>
            <person name="Lin Z."/>
            <person name="Chen P."/>
        </authorList>
    </citation>
    <scope>NUCLEOTIDE SEQUENCE [LARGE SCALE GENOMIC DNA]</scope>
    <source>
        <strain evidence="2 3">NBRC 105384</strain>
    </source>
</reference>
<dbReference type="Proteomes" id="UP000291189">
    <property type="component" value="Unassembled WGS sequence"/>
</dbReference>
<sequence>MSPAPRLAVLAGLLLSLTACGGGDDEAASKAISDSIMKEQEGAQQSVFTMKREEADCIGEGFVDEIGVDKLKEYKFLDENLKAKPMTNVVMEPDDAEAATDVLFECADVPALMNEALASGGQMDEKTKACLDKVLTEDKLKSMFTLMFSGEQEKANQEVIQPLTECATAGLQPQD</sequence>
<dbReference type="OrthoDB" id="3789547at2"/>
<dbReference type="RefSeq" id="WP_129988557.1">
    <property type="nucleotide sequence ID" value="NZ_SDPU01000030.1"/>
</dbReference>
<organism evidence="2 3">
    <name type="scientific">Nocardioides iriomotensis</name>
    <dbReference type="NCBI Taxonomy" id="715784"/>
    <lineage>
        <taxon>Bacteria</taxon>
        <taxon>Bacillati</taxon>
        <taxon>Actinomycetota</taxon>
        <taxon>Actinomycetes</taxon>
        <taxon>Propionibacteriales</taxon>
        <taxon>Nocardioidaceae</taxon>
        <taxon>Nocardioides</taxon>
    </lineage>
</organism>
<evidence type="ECO:0000313" key="2">
    <source>
        <dbReference type="EMBL" id="RYU10473.1"/>
    </source>
</evidence>
<keyword evidence="1" id="KW-0732">Signal</keyword>
<gene>
    <name evidence="2" type="ORF">ETU37_17050</name>
</gene>
<name>A0A4Q5IWW9_9ACTN</name>
<feature type="signal peptide" evidence="1">
    <location>
        <begin position="1"/>
        <end position="21"/>
    </location>
</feature>
<comment type="caution">
    <text evidence="2">The sequence shown here is derived from an EMBL/GenBank/DDBJ whole genome shotgun (WGS) entry which is preliminary data.</text>
</comment>
<evidence type="ECO:0000313" key="3">
    <source>
        <dbReference type="Proteomes" id="UP000291189"/>
    </source>
</evidence>
<dbReference type="AlphaFoldDB" id="A0A4Q5IWW9"/>
<evidence type="ECO:0000256" key="1">
    <source>
        <dbReference type="SAM" id="SignalP"/>
    </source>
</evidence>
<protein>
    <submittedName>
        <fullName evidence="2">Uncharacterized protein</fullName>
    </submittedName>
</protein>